<dbReference type="Proteomes" id="UP001642409">
    <property type="component" value="Unassembled WGS sequence"/>
</dbReference>
<feature type="compositionally biased region" description="Basic and acidic residues" evidence="2">
    <location>
        <begin position="19"/>
        <end position="30"/>
    </location>
</feature>
<sequence>MQTRQQVRDALEHQHNIEVQKHLERSKSMKQELAQRLNEVQRSQKQKIQSQQEINQEQKQFATKKKDELRAELENKILQKQLKFTQMTQSHSEQIKQDTVKKFKQEKIERELLLEYNRAQQDYEVAVMQHAKKMLKKPTQLEALYQPDEFVETELQRRINELSEQENKLKIELQKNFNAKKEIQLCKVLKQKLLLIEQDE</sequence>
<dbReference type="EMBL" id="CAXDID020000186">
    <property type="protein sequence ID" value="CAL6051044.1"/>
    <property type="molecule type" value="Genomic_DNA"/>
</dbReference>
<feature type="region of interest" description="Disordered" evidence="2">
    <location>
        <begin position="19"/>
        <end position="44"/>
    </location>
</feature>
<proteinExistence type="predicted"/>
<evidence type="ECO:0000313" key="5">
    <source>
        <dbReference type="EMBL" id="CAL6051044.1"/>
    </source>
</evidence>
<keyword evidence="1" id="KW-0175">Coiled coil</keyword>
<organism evidence="4">
    <name type="scientific">Hexamita inflata</name>
    <dbReference type="NCBI Taxonomy" id="28002"/>
    <lineage>
        <taxon>Eukaryota</taxon>
        <taxon>Metamonada</taxon>
        <taxon>Diplomonadida</taxon>
        <taxon>Hexamitidae</taxon>
        <taxon>Hexamitinae</taxon>
        <taxon>Hexamita</taxon>
    </lineage>
</organism>
<feature type="coiled-coil region" evidence="1">
    <location>
        <begin position="152"/>
        <end position="182"/>
    </location>
</feature>
<dbReference type="AlphaFoldDB" id="A0AA86RQ14"/>
<name>A0AA86RQ14_9EUKA</name>
<evidence type="ECO:0000313" key="3">
    <source>
        <dbReference type="EMBL" id="CAI9946778.1"/>
    </source>
</evidence>
<gene>
    <name evidence="3" type="ORF">HINF_LOCUS34423</name>
    <name evidence="5" type="ORF">HINF_LOCUS44182</name>
    <name evidence="6" type="ORF">HINF_LOCUS51529</name>
    <name evidence="4" type="ORF">HINF_LOCUS63637</name>
</gene>
<evidence type="ECO:0000313" key="4">
    <source>
        <dbReference type="EMBL" id="CAI9975992.1"/>
    </source>
</evidence>
<keyword evidence="7" id="KW-1185">Reference proteome</keyword>
<reference evidence="4" key="1">
    <citation type="submission" date="2023-06" db="EMBL/GenBank/DDBJ databases">
        <authorList>
            <person name="Kurt Z."/>
        </authorList>
    </citation>
    <scope>NUCLEOTIDE SEQUENCE</scope>
</reference>
<evidence type="ECO:0000313" key="7">
    <source>
        <dbReference type="Proteomes" id="UP001642409"/>
    </source>
</evidence>
<reference evidence="5 7" key="2">
    <citation type="submission" date="2024-07" db="EMBL/GenBank/DDBJ databases">
        <authorList>
            <person name="Akdeniz Z."/>
        </authorList>
    </citation>
    <scope>NUCLEOTIDE SEQUENCE [LARGE SCALE GENOMIC DNA]</scope>
</reference>
<protein>
    <submittedName>
        <fullName evidence="5">Hypothetical_protein</fullName>
    </submittedName>
</protein>
<evidence type="ECO:0000313" key="6">
    <source>
        <dbReference type="EMBL" id="CAL6064794.1"/>
    </source>
</evidence>
<comment type="caution">
    <text evidence="4">The sequence shown here is derived from an EMBL/GenBank/DDBJ whole genome shotgun (WGS) entry which is preliminary data.</text>
</comment>
<accession>A0AA86RQ14</accession>
<dbReference type="EMBL" id="CAXDID020000252">
    <property type="protein sequence ID" value="CAL6064794.1"/>
    <property type="molecule type" value="Genomic_DNA"/>
</dbReference>
<evidence type="ECO:0000256" key="2">
    <source>
        <dbReference type="SAM" id="MobiDB-lite"/>
    </source>
</evidence>
<dbReference type="EMBL" id="CATOUU010000764">
    <property type="protein sequence ID" value="CAI9946778.1"/>
    <property type="molecule type" value="Genomic_DNA"/>
</dbReference>
<dbReference type="EMBL" id="CATOUU010001171">
    <property type="protein sequence ID" value="CAI9975992.1"/>
    <property type="molecule type" value="Genomic_DNA"/>
</dbReference>
<evidence type="ECO:0000256" key="1">
    <source>
        <dbReference type="SAM" id="Coils"/>
    </source>
</evidence>